<accession>A0ABQ4ZUB1</accession>
<proteinExistence type="predicted"/>
<evidence type="ECO:0000313" key="3">
    <source>
        <dbReference type="Proteomes" id="UP001151760"/>
    </source>
</evidence>
<reference evidence="2" key="1">
    <citation type="journal article" date="2022" name="Int. J. Mol. Sci.">
        <title>Draft Genome of Tanacetum Coccineum: Genomic Comparison of Closely Related Tanacetum-Family Plants.</title>
        <authorList>
            <person name="Yamashiro T."/>
            <person name="Shiraishi A."/>
            <person name="Nakayama K."/>
            <person name="Satake H."/>
        </authorList>
    </citation>
    <scope>NUCLEOTIDE SEQUENCE</scope>
</reference>
<organism evidence="2 3">
    <name type="scientific">Tanacetum coccineum</name>
    <dbReference type="NCBI Taxonomy" id="301880"/>
    <lineage>
        <taxon>Eukaryota</taxon>
        <taxon>Viridiplantae</taxon>
        <taxon>Streptophyta</taxon>
        <taxon>Embryophyta</taxon>
        <taxon>Tracheophyta</taxon>
        <taxon>Spermatophyta</taxon>
        <taxon>Magnoliopsida</taxon>
        <taxon>eudicotyledons</taxon>
        <taxon>Gunneridae</taxon>
        <taxon>Pentapetalae</taxon>
        <taxon>asterids</taxon>
        <taxon>campanulids</taxon>
        <taxon>Asterales</taxon>
        <taxon>Asteraceae</taxon>
        <taxon>Asteroideae</taxon>
        <taxon>Anthemideae</taxon>
        <taxon>Anthemidinae</taxon>
        <taxon>Tanacetum</taxon>
    </lineage>
</organism>
<name>A0ABQ4ZUB1_9ASTR</name>
<evidence type="ECO:0000313" key="2">
    <source>
        <dbReference type="EMBL" id="GJS93071.1"/>
    </source>
</evidence>
<dbReference type="Proteomes" id="UP001151760">
    <property type="component" value="Unassembled WGS sequence"/>
</dbReference>
<feature type="compositionally biased region" description="Pro residues" evidence="1">
    <location>
        <begin position="26"/>
        <end position="36"/>
    </location>
</feature>
<dbReference type="EMBL" id="BQNB010011628">
    <property type="protein sequence ID" value="GJS93071.1"/>
    <property type="molecule type" value="Genomic_DNA"/>
</dbReference>
<comment type="caution">
    <text evidence="2">The sequence shown here is derived from an EMBL/GenBank/DDBJ whole genome shotgun (WGS) entry which is preliminary data.</text>
</comment>
<gene>
    <name evidence="2" type="ORF">Tco_0800039</name>
</gene>
<keyword evidence="3" id="KW-1185">Reference proteome</keyword>
<sequence length="80" mass="8774">MINQLHNISTILDSHINPSNAYIHAPPSPPPQPIHPPSHAQVLAERKEIDDVGEVSTIWKSESVGVLKLQDGCSTRILAY</sequence>
<reference evidence="2" key="2">
    <citation type="submission" date="2022-01" db="EMBL/GenBank/DDBJ databases">
        <authorList>
            <person name="Yamashiro T."/>
            <person name="Shiraishi A."/>
            <person name="Satake H."/>
            <person name="Nakayama K."/>
        </authorList>
    </citation>
    <scope>NUCLEOTIDE SEQUENCE</scope>
</reference>
<feature type="region of interest" description="Disordered" evidence="1">
    <location>
        <begin position="19"/>
        <end position="40"/>
    </location>
</feature>
<protein>
    <submittedName>
        <fullName evidence="2">Uncharacterized protein</fullName>
    </submittedName>
</protein>
<evidence type="ECO:0000256" key="1">
    <source>
        <dbReference type="SAM" id="MobiDB-lite"/>
    </source>
</evidence>